<dbReference type="EMBL" id="CM029039">
    <property type="protein sequence ID" value="KAG2640470.1"/>
    <property type="molecule type" value="Genomic_DNA"/>
</dbReference>
<accession>A0A8T0VZA4</accession>
<reference evidence="1" key="1">
    <citation type="submission" date="2020-05" db="EMBL/GenBank/DDBJ databases">
        <title>WGS assembly of Panicum virgatum.</title>
        <authorList>
            <person name="Lovell J.T."/>
            <person name="Jenkins J."/>
            <person name="Shu S."/>
            <person name="Juenger T.E."/>
            <person name="Schmutz J."/>
        </authorList>
    </citation>
    <scope>NUCLEOTIDE SEQUENCE</scope>
    <source>
        <strain evidence="1">AP13</strain>
    </source>
</reference>
<dbReference type="Proteomes" id="UP000823388">
    <property type="component" value="Chromosome 2K"/>
</dbReference>
<dbReference type="InterPro" id="IPR055290">
    <property type="entry name" value="At3g26010-like"/>
</dbReference>
<dbReference type="EMBL" id="CM029039">
    <property type="protein sequence ID" value="KAG2640469.1"/>
    <property type="molecule type" value="Genomic_DNA"/>
</dbReference>
<protein>
    <recommendedName>
        <fullName evidence="3">DUF295 domain-containing protein</fullName>
    </recommendedName>
</protein>
<evidence type="ECO:0008006" key="3">
    <source>
        <dbReference type="Google" id="ProtNLM"/>
    </source>
</evidence>
<evidence type="ECO:0000313" key="1">
    <source>
        <dbReference type="EMBL" id="KAG2640470.1"/>
    </source>
</evidence>
<comment type="caution">
    <text evidence="1">The sequence shown here is derived from an EMBL/GenBank/DDBJ whole genome shotgun (WGS) entry which is preliminary data.</text>
</comment>
<sequence length="241" mass="27245">MGSCSFCTPVQEHTRKKATLCATRPPGNGCLCLARALSARTNMDIRRSPFPESREWSGRSVECWSHQIIETWVSKAFINGMLHLAVILRSDYQVVIAAVDGEGEKRRVIPWPEEERGSLVFIGQSKGLLHCTSGKKDDLGNMTELLISVLENYDTDRWILKGSVSCLQLFGEMDCSLADSTVAFHPDHNMVFFFHIWNRKLVSYDMDSKEVSTLCTLDGWWLPITPYCPYFVKSSALAKKE</sequence>
<dbReference type="PANTHER" id="PTHR35546:SF106">
    <property type="entry name" value="DUF1618 DOMAIN-CONTAINING PROTEIN"/>
    <property type="match status" value="1"/>
</dbReference>
<dbReference type="AlphaFoldDB" id="A0A8T0VZA4"/>
<organism evidence="1 2">
    <name type="scientific">Panicum virgatum</name>
    <name type="common">Blackwell switchgrass</name>
    <dbReference type="NCBI Taxonomy" id="38727"/>
    <lineage>
        <taxon>Eukaryota</taxon>
        <taxon>Viridiplantae</taxon>
        <taxon>Streptophyta</taxon>
        <taxon>Embryophyta</taxon>
        <taxon>Tracheophyta</taxon>
        <taxon>Spermatophyta</taxon>
        <taxon>Magnoliopsida</taxon>
        <taxon>Liliopsida</taxon>
        <taxon>Poales</taxon>
        <taxon>Poaceae</taxon>
        <taxon>PACMAD clade</taxon>
        <taxon>Panicoideae</taxon>
        <taxon>Panicodae</taxon>
        <taxon>Paniceae</taxon>
        <taxon>Panicinae</taxon>
        <taxon>Panicum</taxon>
        <taxon>Panicum sect. Hiantes</taxon>
    </lineage>
</organism>
<gene>
    <name evidence="1" type="ORF">PVAP13_2KG357712</name>
</gene>
<evidence type="ECO:0000313" key="2">
    <source>
        <dbReference type="Proteomes" id="UP000823388"/>
    </source>
</evidence>
<keyword evidence="2" id="KW-1185">Reference proteome</keyword>
<name>A0A8T0VZA4_PANVG</name>
<dbReference type="PANTHER" id="PTHR35546">
    <property type="entry name" value="F-BOX PROTEIN INTERACTION DOMAIN PROTEIN-RELATED"/>
    <property type="match status" value="1"/>
</dbReference>
<proteinExistence type="predicted"/>
<dbReference type="EMBL" id="CM029039">
    <property type="protein sequence ID" value="KAG2640467.1"/>
    <property type="molecule type" value="Genomic_DNA"/>
</dbReference>